<protein>
    <recommendedName>
        <fullName evidence="2">PIN domain-containing protein</fullName>
    </recommendedName>
</protein>
<evidence type="ECO:0000259" key="2">
    <source>
        <dbReference type="Pfam" id="PF13638"/>
    </source>
</evidence>
<dbReference type="OrthoDB" id="69928at2759"/>
<keyword evidence="4" id="KW-1185">Reference proteome</keyword>
<sequence length="366" mass="39710">MQKIQTSTVDKMAMSRALGAAFLNHQVQQLEDAVSDRATNWRDRKASPKKGALNATVSRRKGGDVERARGEAKGARRSGDYNRERDQKDADIVIVDASVLVNALGQIKKWCREGREEIVIIPLEALNTLDLLKKGNSALSQRARAASRTLEAQVGTNNRIRVQQDDAYVLWDKLSLPDGANASPEWVRRIVCCARYEVEHPTPKAAAAAEGGAALKVILAVAVPPAQAPAPAVVPVSQEASMAPVPLPAPVLSKYEPRTAGTLVAQWAARAGVEVLQVKPTPPGARSSYEDEERSITPNADREGPRFVKRPHSHSNPHRPRRNTPPSASGGLVERPAAVMTMMEMVAQPTRVVRVLARGEKLEPDS</sequence>
<dbReference type="Proteomes" id="UP000320762">
    <property type="component" value="Unassembled WGS sequence"/>
</dbReference>
<name>A0A550CP33_9AGAR</name>
<feature type="compositionally biased region" description="Basic residues" evidence="1">
    <location>
        <begin position="307"/>
        <end position="322"/>
    </location>
</feature>
<dbReference type="Pfam" id="PF13638">
    <property type="entry name" value="PIN_4"/>
    <property type="match status" value="1"/>
</dbReference>
<dbReference type="InterPro" id="IPR002716">
    <property type="entry name" value="PIN_dom"/>
</dbReference>
<evidence type="ECO:0000256" key="1">
    <source>
        <dbReference type="SAM" id="MobiDB-lite"/>
    </source>
</evidence>
<dbReference type="STRING" id="97359.A0A550CP33"/>
<feature type="region of interest" description="Disordered" evidence="1">
    <location>
        <begin position="58"/>
        <end position="84"/>
    </location>
</feature>
<accession>A0A550CP33</accession>
<proteinExistence type="predicted"/>
<feature type="region of interest" description="Disordered" evidence="1">
    <location>
        <begin position="278"/>
        <end position="335"/>
    </location>
</feature>
<comment type="caution">
    <text evidence="3">The sequence shown here is derived from an EMBL/GenBank/DDBJ whole genome shotgun (WGS) entry which is preliminary data.</text>
</comment>
<reference evidence="3 4" key="1">
    <citation type="journal article" date="2019" name="New Phytol.">
        <title>Comparative genomics reveals unique wood-decay strategies and fruiting body development in the Schizophyllaceae.</title>
        <authorList>
            <person name="Almasi E."/>
            <person name="Sahu N."/>
            <person name="Krizsan K."/>
            <person name="Balint B."/>
            <person name="Kovacs G.M."/>
            <person name="Kiss B."/>
            <person name="Cseklye J."/>
            <person name="Drula E."/>
            <person name="Henrissat B."/>
            <person name="Nagy I."/>
            <person name="Chovatia M."/>
            <person name="Adam C."/>
            <person name="LaButti K."/>
            <person name="Lipzen A."/>
            <person name="Riley R."/>
            <person name="Grigoriev I.V."/>
            <person name="Nagy L.G."/>
        </authorList>
    </citation>
    <scope>NUCLEOTIDE SEQUENCE [LARGE SCALE GENOMIC DNA]</scope>
    <source>
        <strain evidence="3 4">NL-1724</strain>
    </source>
</reference>
<evidence type="ECO:0000313" key="3">
    <source>
        <dbReference type="EMBL" id="TRM66572.1"/>
    </source>
</evidence>
<gene>
    <name evidence="3" type="ORF">BD626DRAFT_534758</name>
</gene>
<dbReference type="Gene3D" id="3.40.50.1010">
    <property type="entry name" value="5'-nuclease"/>
    <property type="match status" value="1"/>
</dbReference>
<organism evidence="3 4">
    <name type="scientific">Schizophyllum amplum</name>
    <dbReference type="NCBI Taxonomy" id="97359"/>
    <lineage>
        <taxon>Eukaryota</taxon>
        <taxon>Fungi</taxon>
        <taxon>Dikarya</taxon>
        <taxon>Basidiomycota</taxon>
        <taxon>Agaricomycotina</taxon>
        <taxon>Agaricomycetes</taxon>
        <taxon>Agaricomycetidae</taxon>
        <taxon>Agaricales</taxon>
        <taxon>Schizophyllaceae</taxon>
        <taxon>Schizophyllum</taxon>
    </lineage>
</organism>
<feature type="compositionally biased region" description="Basic and acidic residues" evidence="1">
    <location>
        <begin position="61"/>
        <end position="84"/>
    </location>
</feature>
<evidence type="ECO:0000313" key="4">
    <source>
        <dbReference type="Proteomes" id="UP000320762"/>
    </source>
</evidence>
<dbReference type="AlphaFoldDB" id="A0A550CP33"/>
<feature type="domain" description="PIN" evidence="2">
    <location>
        <begin position="94"/>
        <end position="172"/>
    </location>
</feature>
<dbReference type="EMBL" id="VDMD01000003">
    <property type="protein sequence ID" value="TRM66572.1"/>
    <property type="molecule type" value="Genomic_DNA"/>
</dbReference>